<accession>A0ABV0ETD1</accession>
<dbReference type="RefSeq" id="WP_207704906.1">
    <property type="nucleotide sequence ID" value="NZ_JAFREL020000003.1"/>
</dbReference>
<gene>
    <name evidence="2" type="ORF">JZO67_003772</name>
</gene>
<proteinExistence type="predicted"/>
<keyword evidence="1" id="KW-0472">Membrane</keyword>
<feature type="transmembrane region" description="Helical" evidence="1">
    <location>
        <begin position="182"/>
        <end position="199"/>
    </location>
</feature>
<comment type="caution">
    <text evidence="2">The sequence shown here is derived from an EMBL/GenBank/DDBJ whole genome shotgun (WGS) entry which is preliminary data.</text>
</comment>
<keyword evidence="1" id="KW-1133">Transmembrane helix</keyword>
<dbReference type="Proteomes" id="UP000664357">
    <property type="component" value="Unassembled WGS sequence"/>
</dbReference>
<feature type="transmembrane region" description="Helical" evidence="1">
    <location>
        <begin position="226"/>
        <end position="249"/>
    </location>
</feature>
<evidence type="ECO:0000313" key="3">
    <source>
        <dbReference type="Proteomes" id="UP000664357"/>
    </source>
</evidence>
<dbReference type="EMBL" id="JAFREL020000003">
    <property type="protein sequence ID" value="MEO1771791.1"/>
    <property type="molecule type" value="Genomic_DNA"/>
</dbReference>
<protein>
    <recommendedName>
        <fullName evidence="4">ABC transporter permease</fullName>
    </recommendedName>
</protein>
<name>A0ABV0ETD1_9ENTE</name>
<feature type="transmembrane region" description="Helical" evidence="1">
    <location>
        <begin position="117"/>
        <end position="139"/>
    </location>
</feature>
<keyword evidence="1" id="KW-0812">Transmembrane</keyword>
<feature type="transmembrane region" description="Helical" evidence="1">
    <location>
        <begin position="151"/>
        <end position="175"/>
    </location>
</feature>
<feature type="transmembrane region" description="Helical" evidence="1">
    <location>
        <begin position="21"/>
        <end position="42"/>
    </location>
</feature>
<dbReference type="PANTHER" id="PTHR37305">
    <property type="entry name" value="INTEGRAL MEMBRANE PROTEIN-RELATED"/>
    <property type="match status" value="1"/>
</dbReference>
<organism evidence="2 3">
    <name type="scientific">Candidatus Enterococcus ferrettii</name>
    <dbReference type="NCBI Taxonomy" id="2815324"/>
    <lineage>
        <taxon>Bacteria</taxon>
        <taxon>Bacillati</taxon>
        <taxon>Bacillota</taxon>
        <taxon>Bacilli</taxon>
        <taxon>Lactobacillales</taxon>
        <taxon>Enterococcaceae</taxon>
        <taxon>Enterococcus</taxon>
    </lineage>
</organism>
<evidence type="ECO:0000313" key="2">
    <source>
        <dbReference type="EMBL" id="MEO1771791.1"/>
    </source>
</evidence>
<dbReference type="Pfam" id="PF12679">
    <property type="entry name" value="ABC2_membrane_2"/>
    <property type="match status" value="1"/>
</dbReference>
<keyword evidence="3" id="KW-1185">Reference proteome</keyword>
<evidence type="ECO:0008006" key="4">
    <source>
        <dbReference type="Google" id="ProtNLM"/>
    </source>
</evidence>
<reference evidence="2 3" key="1">
    <citation type="submission" date="2024-02" db="EMBL/GenBank/DDBJ databases">
        <title>The Genome Sequence of Enterococcus sp. DIV0159.</title>
        <authorList>
            <person name="Earl A."/>
            <person name="Manson A."/>
            <person name="Gilmore M."/>
            <person name="Sanders J."/>
            <person name="Shea T."/>
            <person name="Howe W."/>
            <person name="Livny J."/>
            <person name="Cuomo C."/>
            <person name="Neafsey D."/>
            <person name="Birren B."/>
        </authorList>
    </citation>
    <scope>NUCLEOTIDE SEQUENCE [LARGE SCALE GENOMIC DNA]</scope>
    <source>
        <strain evidence="2 3">665A</strain>
    </source>
</reference>
<feature type="transmembrane region" description="Helical" evidence="1">
    <location>
        <begin position="70"/>
        <end position="90"/>
    </location>
</feature>
<evidence type="ECO:0000256" key="1">
    <source>
        <dbReference type="SAM" id="Phobius"/>
    </source>
</evidence>
<dbReference type="PANTHER" id="PTHR37305:SF1">
    <property type="entry name" value="MEMBRANE PROTEIN"/>
    <property type="match status" value="1"/>
</dbReference>
<sequence length="254" mass="28719">MRAMIYFTKKEFLESWRTSKLWILAIVFLIFGVMNPLMAKFLPEIIKSTMGEAIAGAIPAPTSLDSWTQFYKNISQMGLVVMVLLANGTISQEVSRGTLVNLVTKGLNRTSVVLSKAIFLMVQWTFCISIAFFVTWGYTLYYFPDNKSPHVWFAVFPMWLFGILLVGVILAASAASRNSYEGLLMVGGFIVILFILQIFDKAKEYNPLSMITENMFFLQKSSELEFYLPAMIISTVLFLSFVGCGILILNRKKL</sequence>